<evidence type="ECO:0008006" key="3">
    <source>
        <dbReference type="Google" id="ProtNLM"/>
    </source>
</evidence>
<protein>
    <recommendedName>
        <fullName evidence="3">Lipoprotein</fullName>
    </recommendedName>
</protein>
<dbReference type="RefSeq" id="WP_035315570.1">
    <property type="nucleotide sequence ID" value="NZ_AODH01000054.1"/>
</dbReference>
<keyword evidence="2" id="KW-1185">Reference proteome</keyword>
<sequence length="65" mass="7261">MKKTIVLAIILVIFLIGCSKGRVLEVGVEDSNGIKFDEKNKLTKEEDIQKLLKIIENSKVSSKKS</sequence>
<comment type="caution">
    <text evidence="1">The sequence shown here is derived from an EMBL/GenBank/DDBJ whole genome shotgun (WGS) entry which is preliminary data.</text>
</comment>
<dbReference type="PROSITE" id="PS51257">
    <property type="entry name" value="PROKAR_LIPOPROTEIN"/>
    <property type="match status" value="1"/>
</dbReference>
<gene>
    <name evidence="1" type="ORF">BCAMP_11560</name>
</gene>
<dbReference type="STRING" id="1265861.BCAMP_11560"/>
<evidence type="ECO:0000313" key="1">
    <source>
        <dbReference type="EMBL" id="EUJ35657.1"/>
    </source>
</evidence>
<evidence type="ECO:0000313" key="2">
    <source>
        <dbReference type="Proteomes" id="UP000019243"/>
    </source>
</evidence>
<accession>W7CFD5</accession>
<proteinExistence type="predicted"/>
<organism evidence="1 2">
    <name type="scientific">Brochothrix campestris FSL F6-1037</name>
    <dbReference type="NCBI Taxonomy" id="1265861"/>
    <lineage>
        <taxon>Bacteria</taxon>
        <taxon>Bacillati</taxon>
        <taxon>Bacillota</taxon>
        <taxon>Bacilli</taxon>
        <taxon>Bacillales</taxon>
        <taxon>Listeriaceae</taxon>
        <taxon>Brochothrix</taxon>
    </lineage>
</organism>
<reference evidence="1 2" key="1">
    <citation type="submission" date="2012-12" db="EMBL/GenBank/DDBJ databases">
        <title>Novel taxa of Listeriaceae from agricultural environments in the United States.</title>
        <authorList>
            <person name="den Bakker H.C."/>
            <person name="Allred A."/>
            <person name="Warchocki S."/>
            <person name="Wright E.M."/>
            <person name="Burrell A."/>
            <person name="Nightingale K.K."/>
            <person name="Kephart D."/>
            <person name="Wiedmann M."/>
        </authorList>
    </citation>
    <scope>NUCLEOTIDE SEQUENCE [LARGE SCALE GENOMIC DNA]</scope>
    <source>
        <strain evidence="1 2">FSL F6-1037</strain>
    </source>
</reference>
<dbReference type="AlphaFoldDB" id="W7CFD5"/>
<name>W7CFD5_9LIST</name>
<dbReference type="EMBL" id="AODH01000054">
    <property type="protein sequence ID" value="EUJ35657.1"/>
    <property type="molecule type" value="Genomic_DNA"/>
</dbReference>
<dbReference type="Proteomes" id="UP000019243">
    <property type="component" value="Unassembled WGS sequence"/>
</dbReference>